<comment type="caution">
    <text evidence="10">The sequence shown here is derived from an EMBL/GenBank/DDBJ whole genome shotgun (WGS) entry which is preliminary data.</text>
</comment>
<dbReference type="InterPro" id="IPR011050">
    <property type="entry name" value="Pectin_lyase_fold/virulence"/>
</dbReference>
<evidence type="ECO:0000256" key="3">
    <source>
        <dbReference type="ARBA" id="ARBA00022729"/>
    </source>
</evidence>
<evidence type="ECO:0000256" key="7">
    <source>
        <dbReference type="SAM" id="SignalP"/>
    </source>
</evidence>
<gene>
    <name evidence="10" type="ORF">V8G56_08745</name>
</gene>
<evidence type="ECO:0000256" key="5">
    <source>
        <dbReference type="ARBA" id="ARBA00022801"/>
    </source>
</evidence>
<reference evidence="10 11" key="1">
    <citation type="submission" date="2024-02" db="EMBL/GenBank/DDBJ databases">
        <title>A Gaetbulibacter species isolated from tidal flats and genomic insights of their niches.</title>
        <authorList>
            <person name="Ye Y."/>
        </authorList>
    </citation>
    <scope>NUCLEOTIDE SEQUENCE [LARGE SCALE GENOMIC DNA]</scope>
    <source>
        <strain evidence="10 11">KEM-8</strain>
    </source>
</reference>
<dbReference type="PROSITE" id="PS51257">
    <property type="entry name" value="PROKAR_LIPOPROTEIN"/>
    <property type="match status" value="1"/>
</dbReference>
<keyword evidence="11" id="KW-1185">Reference proteome</keyword>
<keyword evidence="4" id="KW-0677">Repeat</keyword>
<dbReference type="SMART" id="SM00710">
    <property type="entry name" value="PbH1"/>
    <property type="match status" value="6"/>
</dbReference>
<comment type="catalytic activity">
    <reaction evidence="1">
        <text>Hydrolysis of terminal, non-reducing alpha-D-galactose residues in alpha-D-galactosides, including galactose oligosaccharides, galactomannans and galactolipids.</text>
        <dbReference type="EC" id="3.2.1.22"/>
    </reaction>
</comment>
<dbReference type="InterPro" id="IPR012334">
    <property type="entry name" value="Pectin_lyas_fold"/>
</dbReference>
<feature type="chain" id="PRO_5046795186" description="Parallel beta helix pectate lyase-like protein" evidence="7">
    <location>
        <begin position="21"/>
        <end position="621"/>
    </location>
</feature>
<name>A0ABW7MPR3_9FLAO</name>
<evidence type="ECO:0000259" key="9">
    <source>
        <dbReference type="Pfam" id="PF23764"/>
    </source>
</evidence>
<keyword evidence="6" id="KW-0326">Glycosidase</keyword>
<evidence type="ECO:0000313" key="10">
    <source>
        <dbReference type="EMBL" id="MFH6768821.1"/>
    </source>
</evidence>
<keyword evidence="5" id="KW-0378">Hydrolase</keyword>
<keyword evidence="3 7" id="KW-0732">Signal</keyword>
<evidence type="ECO:0000259" key="8">
    <source>
        <dbReference type="Pfam" id="PF23763"/>
    </source>
</evidence>
<sequence length="621" mass="70729">MNKFFPLIGLLLFFSSSCSTQTNKTKQIVFEVSNNDDDFTSKVFDLLQNDKKLECTIEFKTGTYHFYPEMAYEKYVKISNNDNGLRKFVFAIEGRRNITINGNGSTFIFHGSIIPFLIENSTNIKIENLNIEYDFPFDLEGIVVANNQEEKTFDLKIHEDNKYKIKDDILYFSGYDWEIGLGENIVYNATTKSPEYFTSHYEHNFHENFLKAQPLDDRIVRFSNLNAAKVPPVGSIYSDKGPHGENRKIVGFRVYKSKHIELNNINVYHAGAMALIAEKTETVSLNKFNVILKEGSSRIISATADATHFINCKGAITIDNCRFENMLDDATNVHGTYMINNEVIDSVTVAVRFGHFQQQGFDFAEKGDTLRFIDRTNLMPVGTGVVKSIDMINENNYTITFEERVPEFSNKNIAIENITWMPSLEVKNCTVKQNRARSLLISTSKSVLVENNYFASMMAGIRICGDANYWFESGPVSNVIVRGNTFENLGIGGHAPQAILQIDPIIGKKYREDGYYHKNIVFENNIIKTFDPLIIYALSVDGLIIRNNTIIQTKLCPQIFSDLSQFDLQNCTNIKIEGNTYKGDNEASISVINCQKIEIESEQEGFLKSIIQNPNKYFYQN</sequence>
<feature type="domain" description="GLAA-B beta-barrel" evidence="8">
    <location>
        <begin position="140"/>
        <end position="236"/>
    </location>
</feature>
<evidence type="ECO:0000256" key="2">
    <source>
        <dbReference type="ARBA" id="ARBA00001271"/>
    </source>
</evidence>
<protein>
    <recommendedName>
        <fullName evidence="12">Parallel beta helix pectate lyase-like protein</fullName>
    </recommendedName>
</protein>
<dbReference type="InterPro" id="IPR057275">
    <property type="entry name" value="Beta-barrel_GLAA-B_I"/>
</dbReference>
<comment type="catalytic activity">
    <reaction evidence="2">
        <text>Hydrolysis of terminal, non-reducing branched (1-&gt;3)-alpha-D-galactosidic residues, producing free D-galactose.</text>
        <dbReference type="EC" id="3.2.1.n1"/>
    </reaction>
</comment>
<evidence type="ECO:0000256" key="6">
    <source>
        <dbReference type="ARBA" id="ARBA00023295"/>
    </source>
</evidence>
<evidence type="ECO:0000313" key="11">
    <source>
        <dbReference type="Proteomes" id="UP001610104"/>
    </source>
</evidence>
<proteinExistence type="predicted"/>
<feature type="signal peptide" evidence="7">
    <location>
        <begin position="1"/>
        <end position="20"/>
    </location>
</feature>
<dbReference type="SUPFAM" id="SSF51126">
    <property type="entry name" value="Pectin lyase-like"/>
    <property type="match status" value="1"/>
</dbReference>
<dbReference type="EMBL" id="JBAWKC010000002">
    <property type="protein sequence ID" value="MFH6768821.1"/>
    <property type="molecule type" value="Genomic_DNA"/>
</dbReference>
<feature type="domain" description="GLAA-B beta-barrel" evidence="9">
    <location>
        <begin position="348"/>
        <end position="407"/>
    </location>
</feature>
<evidence type="ECO:0000256" key="4">
    <source>
        <dbReference type="ARBA" id="ARBA00022737"/>
    </source>
</evidence>
<accession>A0ABW7MPR3</accession>
<dbReference type="Pfam" id="PF23763">
    <property type="entry name" value="Beta-barrel_GLAA-B_I"/>
    <property type="match status" value="1"/>
</dbReference>
<dbReference type="Pfam" id="PF23764">
    <property type="entry name" value="Beta-barrel_GLAA-B_II"/>
    <property type="match status" value="1"/>
</dbReference>
<dbReference type="Proteomes" id="UP001610104">
    <property type="component" value="Unassembled WGS sequence"/>
</dbReference>
<organism evidence="10 11">
    <name type="scientific">Gaetbulibacter aquiaggeris</name>
    <dbReference type="NCBI Taxonomy" id="1735373"/>
    <lineage>
        <taxon>Bacteria</taxon>
        <taxon>Pseudomonadati</taxon>
        <taxon>Bacteroidota</taxon>
        <taxon>Flavobacteriia</taxon>
        <taxon>Flavobacteriales</taxon>
        <taxon>Flavobacteriaceae</taxon>
        <taxon>Gaetbulibacter</taxon>
    </lineage>
</organism>
<evidence type="ECO:0008006" key="12">
    <source>
        <dbReference type="Google" id="ProtNLM"/>
    </source>
</evidence>
<evidence type="ECO:0000256" key="1">
    <source>
        <dbReference type="ARBA" id="ARBA00001255"/>
    </source>
</evidence>
<dbReference type="RefSeq" id="WP_395438068.1">
    <property type="nucleotide sequence ID" value="NZ_JBAWKC010000002.1"/>
</dbReference>
<dbReference type="InterPro" id="IPR056441">
    <property type="entry name" value="Beta-barrel_GLAA-B_II"/>
</dbReference>
<dbReference type="Gene3D" id="2.160.20.10">
    <property type="entry name" value="Single-stranded right-handed beta-helix, Pectin lyase-like"/>
    <property type="match status" value="1"/>
</dbReference>
<dbReference type="InterPro" id="IPR006626">
    <property type="entry name" value="PbH1"/>
</dbReference>